<gene>
    <name evidence="1" type="ORF">GCM10022250_20120</name>
</gene>
<reference evidence="2" key="1">
    <citation type="journal article" date="2019" name="Int. J. Syst. Evol. Microbiol.">
        <title>The Global Catalogue of Microorganisms (GCM) 10K type strain sequencing project: providing services to taxonomists for standard genome sequencing and annotation.</title>
        <authorList>
            <consortium name="The Broad Institute Genomics Platform"/>
            <consortium name="The Broad Institute Genome Sequencing Center for Infectious Disease"/>
            <person name="Wu L."/>
            <person name="Ma J."/>
        </authorList>
    </citation>
    <scope>NUCLEOTIDE SEQUENCE [LARGE SCALE GENOMIC DNA]</scope>
    <source>
        <strain evidence="2">JCM 17386</strain>
    </source>
</reference>
<comment type="caution">
    <text evidence="1">The sequence shown here is derived from an EMBL/GenBank/DDBJ whole genome shotgun (WGS) entry which is preliminary data.</text>
</comment>
<evidence type="ECO:0000313" key="2">
    <source>
        <dbReference type="Proteomes" id="UP001501333"/>
    </source>
</evidence>
<dbReference type="EMBL" id="BAABAO010000005">
    <property type="protein sequence ID" value="GAA4129869.1"/>
    <property type="molecule type" value="Genomic_DNA"/>
</dbReference>
<evidence type="ECO:0000313" key="1">
    <source>
        <dbReference type="EMBL" id="GAA4129869.1"/>
    </source>
</evidence>
<sequence>MCAMTPKVNNKEATAFILFLGNISLNDNKKQAPIKLNQCAKSIEVFKLGKRLENNK</sequence>
<accession>A0ABP7Y2Z8</accession>
<proteinExistence type="predicted"/>
<protein>
    <submittedName>
        <fullName evidence="1">Uncharacterized protein</fullName>
    </submittedName>
</protein>
<organism evidence="1 2">
    <name type="scientific">Flavobacterium chungbukense</name>
    <dbReference type="NCBI Taxonomy" id="877464"/>
    <lineage>
        <taxon>Bacteria</taxon>
        <taxon>Pseudomonadati</taxon>
        <taxon>Bacteroidota</taxon>
        <taxon>Flavobacteriia</taxon>
        <taxon>Flavobacteriales</taxon>
        <taxon>Flavobacteriaceae</taxon>
        <taxon>Flavobacterium</taxon>
    </lineage>
</organism>
<name>A0ABP7Y2Z8_9FLAO</name>
<dbReference type="Proteomes" id="UP001501333">
    <property type="component" value="Unassembled WGS sequence"/>
</dbReference>
<keyword evidence="2" id="KW-1185">Reference proteome</keyword>